<dbReference type="RefSeq" id="WP_036687969.1">
    <property type="nucleotide sequence ID" value="NZ_JNVM01000021.1"/>
</dbReference>
<sequence>MRTNSKMKQYLDSLMKNNRINNFTIDLIKIESIIFPKFFEWDGCVLLSQGRNYELSSHFLPNQFMPDRTAFEADYNHIHLNDIFDEGVHPDVILHIGIKILEVWAAVLYRQYNGRRKFMLLLSYDGEEVVLRFYAVREKEVPWLDTSKLESYLDGLMLIEGG</sequence>
<reference evidence="1 2" key="1">
    <citation type="submission" date="2014-06" db="EMBL/GenBank/DDBJ databases">
        <title>Draft genome sequence of Paenibacillus sp. MSt1.</title>
        <authorList>
            <person name="Aw Y.K."/>
            <person name="Ong K.S."/>
            <person name="Gan H.M."/>
            <person name="Lee S.M."/>
        </authorList>
    </citation>
    <scope>NUCLEOTIDE SEQUENCE [LARGE SCALE GENOMIC DNA]</scope>
    <source>
        <strain evidence="1 2">MSt1</strain>
    </source>
</reference>
<gene>
    <name evidence="1" type="ORF">ET33_15355</name>
</gene>
<comment type="caution">
    <text evidence="1">The sequence shown here is derived from an EMBL/GenBank/DDBJ whole genome shotgun (WGS) entry which is preliminary data.</text>
</comment>
<evidence type="ECO:0000313" key="2">
    <source>
        <dbReference type="Proteomes" id="UP000028123"/>
    </source>
</evidence>
<dbReference type="eggNOG" id="ENOG5031757">
    <property type="taxonomic scope" value="Bacteria"/>
</dbReference>
<protein>
    <submittedName>
        <fullName evidence="1">Uncharacterized protein</fullName>
    </submittedName>
</protein>
<dbReference type="AlphaFoldDB" id="A0A081NYI6"/>
<organism evidence="1 2">
    <name type="scientific">Paenibacillus tyrfis</name>
    <dbReference type="NCBI Taxonomy" id="1501230"/>
    <lineage>
        <taxon>Bacteria</taxon>
        <taxon>Bacillati</taxon>
        <taxon>Bacillota</taxon>
        <taxon>Bacilli</taxon>
        <taxon>Bacillales</taxon>
        <taxon>Paenibacillaceae</taxon>
        <taxon>Paenibacillus</taxon>
    </lineage>
</organism>
<name>A0A081NYI6_9BACL</name>
<proteinExistence type="predicted"/>
<dbReference type="OrthoDB" id="1953806at2"/>
<evidence type="ECO:0000313" key="1">
    <source>
        <dbReference type="EMBL" id="KEQ23509.1"/>
    </source>
</evidence>
<keyword evidence="2" id="KW-1185">Reference proteome</keyword>
<accession>A0A081NYI6</accession>
<dbReference type="Proteomes" id="UP000028123">
    <property type="component" value="Unassembled WGS sequence"/>
</dbReference>
<dbReference type="EMBL" id="JNVM01000021">
    <property type="protein sequence ID" value="KEQ23509.1"/>
    <property type="molecule type" value="Genomic_DNA"/>
</dbReference>